<reference evidence="1 2" key="1">
    <citation type="journal article" date="2024" name="Plant Biotechnol. J.">
        <title>Genome and CRISPR/Cas9 system of a widespread forest tree (Populus alba) in the world.</title>
        <authorList>
            <person name="Liu Y.J."/>
            <person name="Jiang P.F."/>
            <person name="Han X.M."/>
            <person name="Li X.Y."/>
            <person name="Wang H.M."/>
            <person name="Wang Y.J."/>
            <person name="Wang X.X."/>
            <person name="Zeng Q.Y."/>
        </authorList>
    </citation>
    <scope>NUCLEOTIDE SEQUENCE [LARGE SCALE GENOMIC DNA]</scope>
    <source>
        <strain evidence="2">cv. PAL-ZL1</strain>
    </source>
</reference>
<accession>A0ACC4B9P7</accession>
<keyword evidence="2" id="KW-1185">Reference proteome</keyword>
<evidence type="ECO:0000313" key="2">
    <source>
        <dbReference type="Proteomes" id="UP000309997"/>
    </source>
</evidence>
<protein>
    <submittedName>
        <fullName evidence="1">Uncharacterized protein</fullName>
    </submittedName>
</protein>
<evidence type="ECO:0000313" key="1">
    <source>
        <dbReference type="EMBL" id="KAL3575149.1"/>
    </source>
</evidence>
<dbReference type="Proteomes" id="UP000309997">
    <property type="component" value="Unassembled WGS sequence"/>
</dbReference>
<organism evidence="1 2">
    <name type="scientific">Populus alba</name>
    <name type="common">White poplar</name>
    <dbReference type="NCBI Taxonomy" id="43335"/>
    <lineage>
        <taxon>Eukaryota</taxon>
        <taxon>Viridiplantae</taxon>
        <taxon>Streptophyta</taxon>
        <taxon>Embryophyta</taxon>
        <taxon>Tracheophyta</taxon>
        <taxon>Spermatophyta</taxon>
        <taxon>Magnoliopsida</taxon>
        <taxon>eudicotyledons</taxon>
        <taxon>Gunneridae</taxon>
        <taxon>Pentapetalae</taxon>
        <taxon>rosids</taxon>
        <taxon>fabids</taxon>
        <taxon>Malpighiales</taxon>
        <taxon>Salicaceae</taxon>
        <taxon>Saliceae</taxon>
        <taxon>Populus</taxon>
    </lineage>
</organism>
<dbReference type="EMBL" id="RCHU02000012">
    <property type="protein sequence ID" value="KAL3575149.1"/>
    <property type="molecule type" value="Genomic_DNA"/>
</dbReference>
<sequence length="76" mass="8146">MRLAISLSPLVDEVFLLSCFPVPWVAGTPPILRGFSAWLSWLPIVLIGLSVLEFSLWVIGSVSFCPVAVADSSLSA</sequence>
<gene>
    <name evidence="1" type="ORF">D5086_023250</name>
</gene>
<proteinExistence type="predicted"/>
<comment type="caution">
    <text evidence="1">The sequence shown here is derived from an EMBL/GenBank/DDBJ whole genome shotgun (WGS) entry which is preliminary data.</text>
</comment>
<name>A0ACC4B9P7_POPAL</name>